<sequence>MRRKVTDPEMRLIAIILERFSSADEAMQVRTRFCADELFKHFVPVPTYDEDTRIIHKLCSNCYFSR</sequence>
<organism evidence="1">
    <name type="scientific">Solanum lycopersicum</name>
    <name type="common">Tomato</name>
    <name type="synonym">Lycopersicon esculentum</name>
    <dbReference type="NCBI Taxonomy" id="4081"/>
    <lineage>
        <taxon>Eukaryota</taxon>
        <taxon>Viridiplantae</taxon>
        <taxon>Streptophyta</taxon>
        <taxon>Embryophyta</taxon>
        <taxon>Tracheophyta</taxon>
        <taxon>Spermatophyta</taxon>
        <taxon>Magnoliopsida</taxon>
        <taxon>eudicotyledons</taxon>
        <taxon>Gunneridae</taxon>
        <taxon>Pentapetalae</taxon>
        <taxon>asterids</taxon>
        <taxon>lamiids</taxon>
        <taxon>Solanales</taxon>
        <taxon>Solanaceae</taxon>
        <taxon>Solanoideae</taxon>
        <taxon>Solaneae</taxon>
        <taxon>Solanum</taxon>
        <taxon>Solanum subgen. Lycopersicon</taxon>
    </lineage>
</organism>
<accession>A0A3Q7H4G5</accession>
<dbReference type="InParanoid" id="A0A3Q7H4G5"/>
<reference evidence="1" key="2">
    <citation type="submission" date="2019-01" db="UniProtKB">
        <authorList>
            <consortium name="EnsemblPlants"/>
        </authorList>
    </citation>
    <scope>IDENTIFICATION</scope>
    <source>
        <strain evidence="1">cv. Heinz 1706</strain>
    </source>
</reference>
<evidence type="ECO:0000313" key="2">
    <source>
        <dbReference type="Proteomes" id="UP000004994"/>
    </source>
</evidence>
<keyword evidence="2" id="KW-1185">Reference proteome</keyword>
<dbReference type="Gramene" id="Solyc07g008755.1.1">
    <property type="protein sequence ID" value="Solyc07g008755.1.1"/>
    <property type="gene ID" value="Solyc07g008755.1"/>
</dbReference>
<protein>
    <submittedName>
        <fullName evidence="1">Uncharacterized protein</fullName>
    </submittedName>
</protein>
<dbReference type="Proteomes" id="UP000004994">
    <property type="component" value="Chromosome 7"/>
</dbReference>
<dbReference type="EnsemblPlants" id="Solyc07g008755.1.1">
    <property type="protein sequence ID" value="Solyc07g008755.1.1"/>
    <property type="gene ID" value="Solyc07g008755.1"/>
</dbReference>
<proteinExistence type="predicted"/>
<reference evidence="1" key="1">
    <citation type="journal article" date="2012" name="Nature">
        <title>The tomato genome sequence provides insights into fleshy fruit evolution.</title>
        <authorList>
            <consortium name="Tomato Genome Consortium"/>
        </authorList>
    </citation>
    <scope>NUCLEOTIDE SEQUENCE [LARGE SCALE GENOMIC DNA]</scope>
    <source>
        <strain evidence="1">cv. Heinz 1706</strain>
    </source>
</reference>
<dbReference type="AlphaFoldDB" id="A0A3Q7H4G5"/>
<evidence type="ECO:0000313" key="1">
    <source>
        <dbReference type="EnsemblPlants" id="Solyc07g008755.1.1"/>
    </source>
</evidence>
<name>A0A3Q7H4G5_SOLLC</name>